<protein>
    <submittedName>
        <fullName evidence="2">DNA-binding MarR family transcriptional regulator</fullName>
    </submittedName>
</protein>
<dbReference type="GO" id="GO:0003700">
    <property type="term" value="F:DNA-binding transcription factor activity"/>
    <property type="evidence" value="ECO:0007669"/>
    <property type="project" value="InterPro"/>
</dbReference>
<dbReference type="SUPFAM" id="SSF46785">
    <property type="entry name" value="Winged helix' DNA-binding domain"/>
    <property type="match status" value="1"/>
</dbReference>
<feature type="domain" description="HTH marR-type" evidence="1">
    <location>
        <begin position="20"/>
        <end position="152"/>
    </location>
</feature>
<keyword evidence="2" id="KW-0238">DNA-binding</keyword>
<evidence type="ECO:0000313" key="3">
    <source>
        <dbReference type="Proteomes" id="UP000546162"/>
    </source>
</evidence>
<dbReference type="Gene3D" id="1.10.10.10">
    <property type="entry name" value="Winged helix-like DNA-binding domain superfamily/Winged helix DNA-binding domain"/>
    <property type="match status" value="1"/>
</dbReference>
<dbReference type="EMBL" id="JACHNB010000001">
    <property type="protein sequence ID" value="MBB4738677.1"/>
    <property type="molecule type" value="Genomic_DNA"/>
</dbReference>
<dbReference type="Pfam" id="PF12802">
    <property type="entry name" value="MarR_2"/>
    <property type="match status" value="1"/>
</dbReference>
<gene>
    <name evidence="2" type="ORF">BJY16_002136</name>
</gene>
<dbReference type="GO" id="GO:0003677">
    <property type="term" value="F:DNA binding"/>
    <property type="evidence" value="ECO:0007669"/>
    <property type="project" value="UniProtKB-KW"/>
</dbReference>
<evidence type="ECO:0000313" key="2">
    <source>
        <dbReference type="EMBL" id="MBB4738677.1"/>
    </source>
</evidence>
<reference evidence="2 3" key="1">
    <citation type="submission" date="2020-08" db="EMBL/GenBank/DDBJ databases">
        <title>Sequencing the genomes of 1000 actinobacteria strains.</title>
        <authorList>
            <person name="Klenk H.-P."/>
        </authorList>
    </citation>
    <scope>NUCLEOTIDE SEQUENCE [LARGE SCALE GENOMIC DNA]</scope>
    <source>
        <strain evidence="2 3">DSM 45809</strain>
    </source>
</reference>
<dbReference type="PROSITE" id="PS50995">
    <property type="entry name" value="HTH_MARR_2"/>
    <property type="match status" value="1"/>
</dbReference>
<accession>A0A7W7M6B2</accession>
<proteinExistence type="predicted"/>
<dbReference type="Proteomes" id="UP000546162">
    <property type="component" value="Unassembled WGS sequence"/>
</dbReference>
<dbReference type="AlphaFoldDB" id="A0A7W7M6B2"/>
<organism evidence="2 3">
    <name type="scientific">Actinoplanes octamycinicus</name>
    <dbReference type="NCBI Taxonomy" id="135948"/>
    <lineage>
        <taxon>Bacteria</taxon>
        <taxon>Bacillati</taxon>
        <taxon>Actinomycetota</taxon>
        <taxon>Actinomycetes</taxon>
        <taxon>Micromonosporales</taxon>
        <taxon>Micromonosporaceae</taxon>
        <taxon>Actinoplanes</taxon>
    </lineage>
</organism>
<dbReference type="InterPro" id="IPR000835">
    <property type="entry name" value="HTH_MarR-typ"/>
</dbReference>
<dbReference type="InterPro" id="IPR036390">
    <property type="entry name" value="WH_DNA-bd_sf"/>
</dbReference>
<dbReference type="SMART" id="SM00347">
    <property type="entry name" value="HTH_MARR"/>
    <property type="match status" value="1"/>
</dbReference>
<dbReference type="GO" id="GO:0006950">
    <property type="term" value="P:response to stress"/>
    <property type="evidence" value="ECO:0007669"/>
    <property type="project" value="TreeGrafter"/>
</dbReference>
<dbReference type="PANTHER" id="PTHR33164">
    <property type="entry name" value="TRANSCRIPTIONAL REGULATOR, MARR FAMILY"/>
    <property type="match status" value="1"/>
</dbReference>
<comment type="caution">
    <text evidence="2">The sequence shown here is derived from an EMBL/GenBank/DDBJ whole genome shotgun (WGS) entry which is preliminary data.</text>
</comment>
<name>A0A7W7M6B2_9ACTN</name>
<keyword evidence="3" id="KW-1185">Reference proteome</keyword>
<dbReference type="PANTHER" id="PTHR33164:SF43">
    <property type="entry name" value="HTH-TYPE TRANSCRIPTIONAL REPRESSOR YETL"/>
    <property type="match status" value="1"/>
</dbReference>
<dbReference type="RefSeq" id="WP_185039220.1">
    <property type="nucleotide sequence ID" value="NZ_BAABFG010000005.1"/>
</dbReference>
<evidence type="ECO:0000259" key="1">
    <source>
        <dbReference type="PROSITE" id="PS50995"/>
    </source>
</evidence>
<dbReference type="InterPro" id="IPR036388">
    <property type="entry name" value="WH-like_DNA-bd_sf"/>
</dbReference>
<sequence length="162" mass="17842">MSEPEQTLFDLGPDSRLAPPVRAFRFSLVLAQRLRYLMDDRLRADGLTTQQAALLTAVHALDGPTVTEAAAALGSTHQNVAQLVGALERKGMLRIEPDPADRRRRRLVPTEAGARYWASRDAGDEAAIAEWFAGLTPDELDDWCRLTARILKPLGRPGSRSL</sequence>
<dbReference type="InterPro" id="IPR039422">
    <property type="entry name" value="MarR/SlyA-like"/>
</dbReference>